<dbReference type="InterPro" id="IPR051397">
    <property type="entry name" value="Zn-ADH-like_protein"/>
</dbReference>
<dbReference type="InterPro" id="IPR013154">
    <property type="entry name" value="ADH-like_N"/>
</dbReference>
<dbReference type="PANTHER" id="PTHR43677:SF4">
    <property type="entry name" value="QUINONE OXIDOREDUCTASE-LIKE PROTEIN 2"/>
    <property type="match status" value="1"/>
</dbReference>
<gene>
    <name evidence="2" type="ORF">F9B16_30045</name>
</gene>
<dbReference type="SUPFAM" id="SSF51735">
    <property type="entry name" value="NAD(P)-binding Rossmann-fold domains"/>
    <property type="match status" value="1"/>
</dbReference>
<dbReference type="InterPro" id="IPR013149">
    <property type="entry name" value="ADH-like_C"/>
</dbReference>
<protein>
    <submittedName>
        <fullName evidence="2">Zinc-binding dehydrogenase</fullName>
    </submittedName>
</protein>
<evidence type="ECO:0000313" key="2">
    <source>
        <dbReference type="EMBL" id="KAB2372456.1"/>
    </source>
</evidence>
<dbReference type="SUPFAM" id="SSF50129">
    <property type="entry name" value="GroES-like"/>
    <property type="match status" value="1"/>
</dbReference>
<dbReference type="Gene3D" id="3.40.50.720">
    <property type="entry name" value="NAD(P)-binding Rossmann-like Domain"/>
    <property type="match status" value="1"/>
</dbReference>
<dbReference type="OrthoDB" id="5195079at2"/>
<sequence length="321" mass="32249">MKVVRVTRFGGPEVLVAGEAPEPAAGPGQVVVAVAVAEINFVETQLRRGITPGPPLPEPPYVPGGGVAGRVAAIGDGVAPEWLGRRVTTGTAGRLGGNAERAVADVDDLVPVPDGLDLAEAAALLHDGGTALGLFDGAGVRAGDRVLVEAAAGGLGSLLVQLALSAGARVVGAARGEAKLALVRELGAEAVDYSEPGWAKRVLDATGGFDVVFDGVGGEIGREAFGATARGGRFSVHGASAGAATVIPPEEAAERGVTVFGIEQLMGFGDGAKERVRRALDAAAAGRIRPVIGRRLPLERAADAHAAMEARSVVGKTLLVV</sequence>
<evidence type="ECO:0000313" key="3">
    <source>
        <dbReference type="Proteomes" id="UP000483004"/>
    </source>
</evidence>
<dbReference type="Proteomes" id="UP000483004">
    <property type="component" value="Unassembled WGS sequence"/>
</dbReference>
<dbReference type="AlphaFoldDB" id="A0A6L3VRD6"/>
<dbReference type="Pfam" id="PF00107">
    <property type="entry name" value="ADH_zinc_N"/>
    <property type="match status" value="1"/>
</dbReference>
<dbReference type="GO" id="GO:0016491">
    <property type="term" value="F:oxidoreductase activity"/>
    <property type="evidence" value="ECO:0007669"/>
    <property type="project" value="InterPro"/>
</dbReference>
<organism evidence="2 3">
    <name type="scientific">Actinomadura montaniterrae</name>
    <dbReference type="NCBI Taxonomy" id="1803903"/>
    <lineage>
        <taxon>Bacteria</taxon>
        <taxon>Bacillati</taxon>
        <taxon>Actinomycetota</taxon>
        <taxon>Actinomycetes</taxon>
        <taxon>Streptosporangiales</taxon>
        <taxon>Thermomonosporaceae</taxon>
        <taxon>Actinomadura</taxon>
    </lineage>
</organism>
<dbReference type="SMART" id="SM00829">
    <property type="entry name" value="PKS_ER"/>
    <property type="match status" value="1"/>
</dbReference>
<accession>A0A6L3VRD6</accession>
<dbReference type="EMBL" id="WBMR01000109">
    <property type="protein sequence ID" value="KAB2372456.1"/>
    <property type="molecule type" value="Genomic_DNA"/>
</dbReference>
<dbReference type="Gene3D" id="3.90.180.10">
    <property type="entry name" value="Medium-chain alcohol dehydrogenases, catalytic domain"/>
    <property type="match status" value="1"/>
</dbReference>
<name>A0A6L3VRD6_9ACTN</name>
<feature type="domain" description="Enoyl reductase (ER)" evidence="1">
    <location>
        <begin position="10"/>
        <end position="319"/>
    </location>
</feature>
<reference evidence="2 3" key="1">
    <citation type="submission" date="2019-09" db="EMBL/GenBank/DDBJ databases">
        <title>Actinomadura physcomitrii sp. nov., a novel actinomycete isolated from moss [Physcomitrium sphaericum (Ludw) Fuernr].</title>
        <authorList>
            <person name="Liu C."/>
            <person name="Zhuang X."/>
        </authorList>
    </citation>
    <scope>NUCLEOTIDE SEQUENCE [LARGE SCALE GENOMIC DNA]</scope>
    <source>
        <strain evidence="2 3">CYP1-1B</strain>
    </source>
</reference>
<dbReference type="InterPro" id="IPR036291">
    <property type="entry name" value="NAD(P)-bd_dom_sf"/>
</dbReference>
<comment type="caution">
    <text evidence="2">The sequence shown here is derived from an EMBL/GenBank/DDBJ whole genome shotgun (WGS) entry which is preliminary data.</text>
</comment>
<dbReference type="RefSeq" id="WP_151543580.1">
    <property type="nucleotide sequence ID" value="NZ_WBMR01000109.1"/>
</dbReference>
<dbReference type="PANTHER" id="PTHR43677">
    <property type="entry name" value="SHORT-CHAIN DEHYDROGENASE/REDUCTASE"/>
    <property type="match status" value="1"/>
</dbReference>
<dbReference type="Pfam" id="PF08240">
    <property type="entry name" value="ADH_N"/>
    <property type="match status" value="1"/>
</dbReference>
<dbReference type="InterPro" id="IPR011032">
    <property type="entry name" value="GroES-like_sf"/>
</dbReference>
<proteinExistence type="predicted"/>
<dbReference type="InterPro" id="IPR020843">
    <property type="entry name" value="ER"/>
</dbReference>
<evidence type="ECO:0000259" key="1">
    <source>
        <dbReference type="SMART" id="SM00829"/>
    </source>
</evidence>
<keyword evidence="3" id="KW-1185">Reference proteome</keyword>